<organism evidence="1">
    <name type="scientific">marine sediment metagenome</name>
    <dbReference type="NCBI Taxonomy" id="412755"/>
    <lineage>
        <taxon>unclassified sequences</taxon>
        <taxon>metagenomes</taxon>
        <taxon>ecological metagenomes</taxon>
    </lineage>
</organism>
<evidence type="ECO:0000313" key="1">
    <source>
        <dbReference type="EMBL" id="KKL74834.1"/>
    </source>
</evidence>
<accession>A0A0F9ELE1</accession>
<feature type="non-terminal residue" evidence="1">
    <location>
        <position position="204"/>
    </location>
</feature>
<gene>
    <name evidence="1" type="ORF">LCGC14_2060990</name>
</gene>
<comment type="caution">
    <text evidence="1">The sequence shown here is derived from an EMBL/GenBank/DDBJ whole genome shotgun (WGS) entry which is preliminary data.</text>
</comment>
<dbReference type="AlphaFoldDB" id="A0A0F9ELE1"/>
<reference evidence="1" key="1">
    <citation type="journal article" date="2015" name="Nature">
        <title>Complex archaea that bridge the gap between prokaryotes and eukaryotes.</title>
        <authorList>
            <person name="Spang A."/>
            <person name="Saw J.H."/>
            <person name="Jorgensen S.L."/>
            <person name="Zaremba-Niedzwiedzka K."/>
            <person name="Martijn J."/>
            <person name="Lind A.E."/>
            <person name="van Eijk R."/>
            <person name="Schleper C."/>
            <person name="Guy L."/>
            <person name="Ettema T.J."/>
        </authorList>
    </citation>
    <scope>NUCLEOTIDE SEQUENCE</scope>
</reference>
<name>A0A0F9ELE1_9ZZZZ</name>
<protein>
    <submittedName>
        <fullName evidence="1">Uncharacterized protein</fullName>
    </submittedName>
</protein>
<dbReference type="EMBL" id="LAZR01024531">
    <property type="protein sequence ID" value="KKL74834.1"/>
    <property type="molecule type" value="Genomic_DNA"/>
</dbReference>
<proteinExistence type="predicted"/>
<sequence>MLPFKHDVNLWYRCECGCVHCVESRLVKYKYKIECYCGKILKITPINVGVNYTNKKIINSKLSPLEIMLRNTLKLQDYTINEINQMLRGVKMEGNLNMTANNITGIGALQAPDGSAIRFSAPDPFTGMDIAINFMNNQELPAGEISHVFTDLPGEKILQTWQVGVPDGGGFSRNSRIFSGQFGITNATKLSKCSEMARQMGTGK</sequence>